<keyword evidence="2 7" id="KW-0813">Transport</keyword>
<feature type="transmembrane region" description="Helical" evidence="7">
    <location>
        <begin position="12"/>
        <end position="30"/>
    </location>
</feature>
<dbReference type="OrthoDB" id="9810086at2"/>
<organism evidence="9 10">
    <name type="scientific">Paenibacillus athensensis</name>
    <dbReference type="NCBI Taxonomy" id="1967502"/>
    <lineage>
        <taxon>Bacteria</taxon>
        <taxon>Bacillati</taxon>
        <taxon>Bacillota</taxon>
        <taxon>Bacilli</taxon>
        <taxon>Bacillales</taxon>
        <taxon>Paenibacillaceae</taxon>
        <taxon>Paenibacillus</taxon>
    </lineage>
</organism>
<evidence type="ECO:0000259" key="8">
    <source>
        <dbReference type="PROSITE" id="PS50928"/>
    </source>
</evidence>
<dbReference type="PROSITE" id="PS50928">
    <property type="entry name" value="ABC_TM1"/>
    <property type="match status" value="1"/>
</dbReference>
<keyword evidence="3" id="KW-1003">Cell membrane</keyword>
<comment type="caution">
    <text evidence="9">The sequence shown here is derived from an EMBL/GenBank/DDBJ whole genome shotgun (WGS) entry which is preliminary data.</text>
</comment>
<dbReference type="SUPFAM" id="SSF161098">
    <property type="entry name" value="MetI-like"/>
    <property type="match status" value="1"/>
</dbReference>
<evidence type="ECO:0000256" key="2">
    <source>
        <dbReference type="ARBA" id="ARBA00022448"/>
    </source>
</evidence>
<evidence type="ECO:0000313" key="10">
    <source>
        <dbReference type="Proteomes" id="UP000298246"/>
    </source>
</evidence>
<evidence type="ECO:0000256" key="6">
    <source>
        <dbReference type="ARBA" id="ARBA00023136"/>
    </source>
</evidence>
<proteinExistence type="inferred from homology"/>
<keyword evidence="6 7" id="KW-0472">Membrane</keyword>
<dbReference type="RefSeq" id="WP_134750043.1">
    <property type="nucleotide sequence ID" value="NZ_MYFO02000007.1"/>
</dbReference>
<dbReference type="Pfam" id="PF00528">
    <property type="entry name" value="BPD_transp_1"/>
    <property type="match status" value="1"/>
</dbReference>
<evidence type="ECO:0000256" key="1">
    <source>
        <dbReference type="ARBA" id="ARBA00004651"/>
    </source>
</evidence>
<feature type="transmembrane region" description="Helical" evidence="7">
    <location>
        <begin position="135"/>
        <end position="156"/>
    </location>
</feature>
<evidence type="ECO:0000313" key="9">
    <source>
        <dbReference type="EMBL" id="TFE90935.1"/>
    </source>
</evidence>
<dbReference type="Gene3D" id="1.10.3720.10">
    <property type="entry name" value="MetI-like"/>
    <property type="match status" value="1"/>
</dbReference>
<dbReference type="GO" id="GO:0055085">
    <property type="term" value="P:transmembrane transport"/>
    <property type="evidence" value="ECO:0007669"/>
    <property type="project" value="InterPro"/>
</dbReference>
<feature type="transmembrane region" description="Helical" evidence="7">
    <location>
        <begin position="193"/>
        <end position="217"/>
    </location>
</feature>
<name>A0A4Y8Q8N2_9BACL</name>
<dbReference type="EMBL" id="MYFO01000003">
    <property type="protein sequence ID" value="TFE90935.1"/>
    <property type="molecule type" value="Genomic_DNA"/>
</dbReference>
<accession>A0A4Y8Q8N2</accession>
<keyword evidence="4 7" id="KW-0812">Transmembrane</keyword>
<gene>
    <name evidence="9" type="ORF">B5M42_03680</name>
</gene>
<evidence type="ECO:0000256" key="3">
    <source>
        <dbReference type="ARBA" id="ARBA00022475"/>
    </source>
</evidence>
<comment type="similarity">
    <text evidence="7">Belongs to the binding-protein-dependent transport system permease family.</text>
</comment>
<feature type="transmembrane region" description="Helical" evidence="7">
    <location>
        <begin position="72"/>
        <end position="96"/>
    </location>
</feature>
<feature type="domain" description="ABC transmembrane type-1" evidence="8">
    <location>
        <begin position="73"/>
        <end position="280"/>
    </location>
</feature>
<sequence length="295" mass="33462">MKLSASDKFFMTIIYALLCVLVIITFYPFWNSLVISLNTGSDTALGGVTIWPRDFTLDNYKVVFKEHNITNAFLITVARTVLGTFLSIFFTAMFAYGLSKRGIVFKKFYMIVCVITMYFSGGLIPYFILIHSMHLYNTFTFLVIHGLINVFNMIIFRTFFMEIPQGLEESAKIDGCSNFGVYFRIVLPMSKPVLATLSLFTAVTIWNDWFIPAVFLVNEKLLPLQTLLVQVINQSVTSQLVSNLNSYAQTLIQQTTSVKSLQMATMMVASLPILLVYPFIQKYFVKGVMVGSLKE</sequence>
<dbReference type="PANTHER" id="PTHR43744">
    <property type="entry name" value="ABC TRANSPORTER PERMEASE PROTEIN MG189-RELATED-RELATED"/>
    <property type="match status" value="1"/>
</dbReference>
<evidence type="ECO:0000256" key="4">
    <source>
        <dbReference type="ARBA" id="ARBA00022692"/>
    </source>
</evidence>
<dbReference type="InterPro" id="IPR035906">
    <property type="entry name" value="MetI-like_sf"/>
</dbReference>
<reference evidence="9 10" key="1">
    <citation type="submission" date="2017-03" db="EMBL/GenBank/DDBJ databases">
        <title>Isolation of Levoglucosan Utilizing Bacteria.</title>
        <authorList>
            <person name="Arya A.S."/>
        </authorList>
    </citation>
    <scope>NUCLEOTIDE SEQUENCE [LARGE SCALE GENOMIC DNA]</scope>
    <source>
        <strain evidence="9 10">MEC069</strain>
    </source>
</reference>
<dbReference type="InterPro" id="IPR000515">
    <property type="entry name" value="MetI-like"/>
</dbReference>
<dbReference type="CDD" id="cd06261">
    <property type="entry name" value="TM_PBP2"/>
    <property type="match status" value="1"/>
</dbReference>
<comment type="subcellular location">
    <subcellularLocation>
        <location evidence="1 7">Cell membrane</location>
        <topology evidence="1 7">Multi-pass membrane protein</topology>
    </subcellularLocation>
</comment>
<evidence type="ECO:0000256" key="7">
    <source>
        <dbReference type="RuleBase" id="RU363032"/>
    </source>
</evidence>
<keyword evidence="5 7" id="KW-1133">Transmembrane helix</keyword>
<dbReference type="AlphaFoldDB" id="A0A4Y8Q8N2"/>
<dbReference type="PANTHER" id="PTHR43744:SF9">
    <property type="entry name" value="POLYGALACTURONAN_RHAMNOGALACTURONAN TRANSPORT SYSTEM PERMEASE PROTEIN YTCP"/>
    <property type="match status" value="1"/>
</dbReference>
<evidence type="ECO:0000256" key="5">
    <source>
        <dbReference type="ARBA" id="ARBA00022989"/>
    </source>
</evidence>
<feature type="transmembrane region" description="Helical" evidence="7">
    <location>
        <begin position="108"/>
        <end position="129"/>
    </location>
</feature>
<protein>
    <submittedName>
        <fullName evidence="9">ABC transporter permease</fullName>
    </submittedName>
</protein>
<dbReference type="Proteomes" id="UP000298246">
    <property type="component" value="Unassembled WGS sequence"/>
</dbReference>
<keyword evidence="10" id="KW-1185">Reference proteome</keyword>
<feature type="transmembrane region" description="Helical" evidence="7">
    <location>
        <begin position="261"/>
        <end position="280"/>
    </location>
</feature>
<dbReference type="GO" id="GO:0005886">
    <property type="term" value="C:plasma membrane"/>
    <property type="evidence" value="ECO:0007669"/>
    <property type="project" value="UniProtKB-SubCell"/>
</dbReference>